<name>A0A8F1SB66_9BACT</name>
<organism evidence="3 4">
    <name type="scientific">Candidatus Minimicrobia vallesae</name>
    <dbReference type="NCBI Taxonomy" id="2841264"/>
    <lineage>
        <taxon>Bacteria</taxon>
        <taxon>Candidatus Saccharimonadota</taxon>
        <taxon>Candidatus Saccharimonadota incertae sedis</taxon>
        <taxon>Candidatus Minimicrobia</taxon>
    </lineage>
</organism>
<sequence length="182" mass="19473">MAECAFGRLLDVLDGKVARMTGQTSNFGAALDATTDKIVMAKILYEMNKKKFAPKHVLGTVATLNLINAIATGIANLRSDEKAETRPTKSGKLAMAGETVTLISYIAAHIAEQDKNPKLAKILRKLGAGAFAASLPFAAHATCTYIKRAINGNAEKEKPRQIADVNRSLGSMAMLRRLSGRS</sequence>
<evidence type="ECO:0000256" key="2">
    <source>
        <dbReference type="RuleBase" id="RU003750"/>
    </source>
</evidence>
<dbReference type="GO" id="GO:0016020">
    <property type="term" value="C:membrane"/>
    <property type="evidence" value="ECO:0007669"/>
    <property type="project" value="InterPro"/>
</dbReference>
<dbReference type="AlphaFoldDB" id="A0A8F1SB66"/>
<dbReference type="Pfam" id="PF01066">
    <property type="entry name" value="CDP-OH_P_transf"/>
    <property type="match status" value="1"/>
</dbReference>
<evidence type="ECO:0000313" key="4">
    <source>
        <dbReference type="Proteomes" id="UP000677117"/>
    </source>
</evidence>
<dbReference type="InterPro" id="IPR048254">
    <property type="entry name" value="CDP_ALCOHOL_P_TRANSF_CS"/>
</dbReference>
<keyword evidence="1 2" id="KW-0808">Transferase</keyword>
<gene>
    <name evidence="3" type="ORF">KOY49_01635</name>
</gene>
<dbReference type="Proteomes" id="UP000677117">
    <property type="component" value="Chromosome"/>
</dbReference>
<keyword evidence="4" id="KW-1185">Reference proteome</keyword>
<dbReference type="KEGG" id="mvl:KOY49_01635"/>
<dbReference type="PROSITE" id="PS00379">
    <property type="entry name" value="CDP_ALCOHOL_P_TRANSF"/>
    <property type="match status" value="1"/>
</dbReference>
<dbReference type="GO" id="GO:0008654">
    <property type="term" value="P:phospholipid biosynthetic process"/>
    <property type="evidence" value="ECO:0007669"/>
    <property type="project" value="InterPro"/>
</dbReference>
<dbReference type="Gene3D" id="1.20.120.1760">
    <property type="match status" value="1"/>
</dbReference>
<dbReference type="RefSeq" id="WP_232736443.1">
    <property type="nucleotide sequence ID" value="NZ_CP076459.1"/>
</dbReference>
<dbReference type="EMBL" id="CP076459">
    <property type="protein sequence ID" value="QWQ31694.1"/>
    <property type="molecule type" value="Genomic_DNA"/>
</dbReference>
<evidence type="ECO:0000256" key="1">
    <source>
        <dbReference type="ARBA" id="ARBA00022679"/>
    </source>
</evidence>
<dbReference type="InterPro" id="IPR000462">
    <property type="entry name" value="CDP-OH_P_trans"/>
</dbReference>
<reference evidence="3" key="1">
    <citation type="submission" date="2021-06" db="EMBL/GenBank/DDBJ databases">
        <title>An adapted protocol for Saccharibacteria cultivation: two new species join this phylum of Candidate Phyla Radiations.</title>
        <authorList>
            <person name="Ibrahim A."/>
            <person name="Maatouk M."/>
            <person name="Raoult D."/>
            <person name="Bittar F."/>
        </authorList>
    </citation>
    <scope>NUCLEOTIDE SEQUENCE</scope>
    <source>
        <strain evidence="3">IHU2</strain>
    </source>
</reference>
<proteinExistence type="inferred from homology"/>
<evidence type="ECO:0000313" key="3">
    <source>
        <dbReference type="EMBL" id="QWQ31694.1"/>
    </source>
</evidence>
<accession>A0A8F1SB66</accession>
<comment type="similarity">
    <text evidence="2">Belongs to the CDP-alcohol phosphatidyltransferase class-I family.</text>
</comment>
<dbReference type="GO" id="GO:0016780">
    <property type="term" value="F:phosphotransferase activity, for other substituted phosphate groups"/>
    <property type="evidence" value="ECO:0007669"/>
    <property type="project" value="InterPro"/>
</dbReference>
<dbReference type="InterPro" id="IPR043130">
    <property type="entry name" value="CDP-OH_PTrfase_TM_dom"/>
</dbReference>
<protein>
    <submittedName>
        <fullName evidence="3">CDP-alcohol phosphatidyltransferase family protein</fullName>
    </submittedName>
</protein>